<reference evidence="1" key="1">
    <citation type="submission" date="2018-05" db="EMBL/GenBank/DDBJ databases">
        <authorList>
            <person name="Lanie J.A."/>
            <person name="Ng W.-L."/>
            <person name="Kazmierczak K.M."/>
            <person name="Andrzejewski T.M."/>
            <person name="Davidsen T.M."/>
            <person name="Wayne K.J."/>
            <person name="Tettelin H."/>
            <person name="Glass J.I."/>
            <person name="Rusch D."/>
            <person name="Podicherti R."/>
            <person name="Tsui H.-C.T."/>
            <person name="Winkler M.E."/>
        </authorList>
    </citation>
    <scope>NUCLEOTIDE SEQUENCE</scope>
</reference>
<sequence>VEKVDLKAFPQEVFPHFGIIRLHLTLFG</sequence>
<feature type="non-terminal residue" evidence="1">
    <location>
        <position position="1"/>
    </location>
</feature>
<name>A0A382N2K9_9ZZZZ</name>
<dbReference type="AlphaFoldDB" id="A0A382N2K9"/>
<proteinExistence type="predicted"/>
<gene>
    <name evidence="1" type="ORF">METZ01_LOCUS307672</name>
</gene>
<protein>
    <submittedName>
        <fullName evidence="1">Uncharacterized protein</fullName>
    </submittedName>
</protein>
<evidence type="ECO:0000313" key="1">
    <source>
        <dbReference type="EMBL" id="SVC54818.1"/>
    </source>
</evidence>
<accession>A0A382N2K9</accession>
<organism evidence="1">
    <name type="scientific">marine metagenome</name>
    <dbReference type="NCBI Taxonomy" id="408172"/>
    <lineage>
        <taxon>unclassified sequences</taxon>
        <taxon>metagenomes</taxon>
        <taxon>ecological metagenomes</taxon>
    </lineage>
</organism>
<dbReference type="EMBL" id="UINC01097255">
    <property type="protein sequence ID" value="SVC54818.1"/>
    <property type="molecule type" value="Genomic_DNA"/>
</dbReference>